<accession>A0ACD3ZJZ5</accession>
<dbReference type="Proteomes" id="UP000830768">
    <property type="component" value="Chromosome 10"/>
</dbReference>
<evidence type="ECO:0000313" key="2">
    <source>
        <dbReference type="Proteomes" id="UP000830768"/>
    </source>
</evidence>
<proteinExistence type="predicted"/>
<gene>
    <name evidence="1" type="ORF">LCI18_012544</name>
</gene>
<dbReference type="EMBL" id="CP090038">
    <property type="protein sequence ID" value="UPL01610.1"/>
    <property type="molecule type" value="Genomic_DNA"/>
</dbReference>
<keyword evidence="2" id="KW-1185">Reference proteome</keyword>
<protein>
    <submittedName>
        <fullName evidence="1">Uncharacterized protein</fullName>
    </submittedName>
</protein>
<evidence type="ECO:0000313" key="1">
    <source>
        <dbReference type="EMBL" id="UPL01610.1"/>
    </source>
</evidence>
<organism evidence="1 2">
    <name type="scientific">Fusarium solani subsp. cucurbitae</name>
    <name type="common">Neocosmosporum cucurbitae</name>
    <dbReference type="NCBI Taxonomy" id="2747967"/>
    <lineage>
        <taxon>Eukaryota</taxon>
        <taxon>Fungi</taxon>
        <taxon>Dikarya</taxon>
        <taxon>Ascomycota</taxon>
        <taxon>Pezizomycotina</taxon>
        <taxon>Sordariomycetes</taxon>
        <taxon>Hypocreomycetidae</taxon>
        <taxon>Hypocreales</taxon>
        <taxon>Nectriaceae</taxon>
        <taxon>Fusarium</taxon>
        <taxon>Fusarium solani species complex</taxon>
    </lineage>
</organism>
<name>A0ACD3ZJZ5_FUSSC</name>
<sequence length="340" mass="36642">MVLAVVPALIPDIPELYDIYFKAFDNDDMGRRMVEILFPQGITPEFKKAHAAGTLAFWHTSNTQFTFKCIDTETGEILGMGLADLVLNPPEKRENPGVQWLEGKERERAEKILNPLWDARDELVGGQNHIYVHVIAVDPKHQGRKAGALLCQYGIEQAERLQIPMYFESSPTTLGLYTKVGFEELKKQVIHAAEDLGTPEDVVVPLCIRMPAAANGMSFEEWQAKGYPKFETRPIDTRILAKAASAAAGGTDLLDLLENLTTACGGEKNLMALASMASTIGVDKLPGLLSLMGISSPEPAAAAATAAPAAPAAPVAPKAEPAVVKPTETTVETTVEVAQP</sequence>
<reference evidence="1" key="1">
    <citation type="submission" date="2021-11" db="EMBL/GenBank/DDBJ databases">
        <title>Fusarium solani-melongenae Genome sequencing and assembly.</title>
        <authorList>
            <person name="Xie S."/>
            <person name="Huang L."/>
            <person name="Zhang X."/>
        </authorList>
    </citation>
    <scope>NUCLEOTIDE SEQUENCE</scope>
    <source>
        <strain evidence="1">CRI 24-3</strain>
    </source>
</reference>